<dbReference type="SMART" id="SM00835">
    <property type="entry name" value="Cupin_1"/>
    <property type="match status" value="2"/>
</dbReference>
<evidence type="ECO:0000256" key="1">
    <source>
        <dbReference type="ARBA" id="ARBA00003839"/>
    </source>
</evidence>
<proteinExistence type="inferred from homology"/>
<dbReference type="Pfam" id="PF00190">
    <property type="entry name" value="Cupin_1"/>
    <property type="match status" value="2"/>
</dbReference>
<evidence type="ECO:0000256" key="3">
    <source>
        <dbReference type="ARBA" id="ARBA00011818"/>
    </source>
</evidence>
<evidence type="ECO:0000256" key="4">
    <source>
        <dbReference type="ARBA" id="ARBA00022729"/>
    </source>
</evidence>
<name>A0A0E0CIF4_9ORYZ</name>
<reference evidence="10" key="2">
    <citation type="submission" date="2018-05" db="EMBL/GenBank/DDBJ databases">
        <title>OmerRS3 (Oryza meridionalis Reference Sequence Version 3).</title>
        <authorList>
            <person name="Zhang J."/>
            <person name="Kudrna D."/>
            <person name="Lee S."/>
            <person name="Talag J."/>
            <person name="Welchert J."/>
            <person name="Wing R.A."/>
        </authorList>
    </citation>
    <scope>NUCLEOTIDE SEQUENCE [LARGE SCALE GENOMIC DNA]</scope>
    <source>
        <strain evidence="10">cv. OR44</strain>
    </source>
</reference>
<dbReference type="FunFam" id="2.60.120.10:FF:000073">
    <property type="entry name" value="Glycinin G1"/>
    <property type="match status" value="1"/>
</dbReference>
<comment type="similarity">
    <text evidence="2">Belongs to the 11S seed storage protein (globulins) family.</text>
</comment>
<dbReference type="SUPFAM" id="SSF51182">
    <property type="entry name" value="RmlC-like cupins"/>
    <property type="match status" value="1"/>
</dbReference>
<dbReference type="GO" id="GO:0045735">
    <property type="term" value="F:nutrient reservoir activity"/>
    <property type="evidence" value="ECO:0007669"/>
    <property type="project" value="UniProtKB-KW"/>
</dbReference>
<dbReference type="GO" id="GO:0048316">
    <property type="term" value="P:seed development"/>
    <property type="evidence" value="ECO:0007669"/>
    <property type="project" value="UniProtKB-ARBA"/>
</dbReference>
<evidence type="ECO:0000259" key="9">
    <source>
        <dbReference type="SMART" id="SM00835"/>
    </source>
</evidence>
<feature type="signal peptide" evidence="8">
    <location>
        <begin position="1"/>
        <end position="24"/>
    </location>
</feature>
<evidence type="ECO:0000256" key="5">
    <source>
        <dbReference type="ARBA" id="ARBA00022761"/>
    </source>
</evidence>
<organism evidence="10">
    <name type="scientific">Oryza meridionalis</name>
    <dbReference type="NCBI Taxonomy" id="40149"/>
    <lineage>
        <taxon>Eukaryota</taxon>
        <taxon>Viridiplantae</taxon>
        <taxon>Streptophyta</taxon>
        <taxon>Embryophyta</taxon>
        <taxon>Tracheophyta</taxon>
        <taxon>Spermatophyta</taxon>
        <taxon>Magnoliopsida</taxon>
        <taxon>Liliopsida</taxon>
        <taxon>Poales</taxon>
        <taxon>Poaceae</taxon>
        <taxon>BOP clade</taxon>
        <taxon>Oryzoideae</taxon>
        <taxon>Oryzeae</taxon>
        <taxon>Oryzinae</taxon>
        <taxon>Oryza</taxon>
    </lineage>
</organism>
<dbReference type="STRING" id="40149.A0A0E0CIF4"/>
<reference evidence="10" key="1">
    <citation type="submission" date="2015-04" db="UniProtKB">
        <authorList>
            <consortium name="EnsemblPlants"/>
        </authorList>
    </citation>
    <scope>IDENTIFICATION</scope>
</reference>
<evidence type="ECO:0000313" key="11">
    <source>
        <dbReference type="Proteomes" id="UP000008021"/>
    </source>
</evidence>
<keyword evidence="6" id="KW-0708">Seed storage protein</keyword>
<evidence type="ECO:0000313" key="10">
    <source>
        <dbReference type="EnsemblPlants" id="OMERI02G11180.1"/>
    </source>
</evidence>
<dbReference type="InterPro" id="IPR050253">
    <property type="entry name" value="Seed_Storage-Functional"/>
</dbReference>
<feature type="domain" description="Cupin type-1" evidence="9">
    <location>
        <begin position="50"/>
        <end position="247"/>
    </location>
</feature>
<dbReference type="Proteomes" id="UP000008021">
    <property type="component" value="Chromosome 2"/>
</dbReference>
<dbReference type="InterPro" id="IPR011051">
    <property type="entry name" value="RmlC_Cupin_sf"/>
</dbReference>
<protein>
    <recommendedName>
        <fullName evidence="9">Cupin type-1 domain-containing protein</fullName>
    </recommendedName>
</protein>
<sequence length="500" mass="56838">MATIAFSRFSICFCVLLLCHGSMAQIFSLGINPWQNPRQGGSRECRFDRLQAFEPLRRVRHEAGVTEYFDEKNEQFQCTGTLVIRRIIEPRGLLLPRYSNTPGLVYIIQGTGALGLTFPGCPATYQKQFRHFGLEGESQRQGKKLRDENQKIHQFRQGDVVALPSGVPHWFYNEGDTPVVALFVFDVNNNANQLEPRQKDFLLAGNNIKEKQVSGPSINKHSGQNIFNGFNTELLSEALGVNIEATRRIQSQNDRRGDIIRVKTGLRLIKPTITLQQEQIEDQYQQIQYHREQRSTSKYNGLDENFCAIRARLNIENPNHADTYNPRAGRITNLNSQKFSILNLVQMSATRVNLYQNAILSPFWNINAHSLVYTIQGRARVQVVSNHGKAVFNGVLSPGQLLIIPQNYVVMKKAENEGFQYIAFKTNPNAMVNHIAGKNSVLRAMPVDVIANAYRISRHEARSLKNNRGEEIGAFTPRYQQQQIYQGYSNPNESETQEVI</sequence>
<dbReference type="AlphaFoldDB" id="A0A0E0CIF4"/>
<keyword evidence="11" id="KW-1185">Reference proteome</keyword>
<dbReference type="InterPro" id="IPR006044">
    <property type="entry name" value="11S_seedstore_pln"/>
</dbReference>
<dbReference type="InterPro" id="IPR006045">
    <property type="entry name" value="Cupin_1"/>
</dbReference>
<keyword evidence="5" id="KW-0758">Storage protein</keyword>
<feature type="domain" description="Cupin type-1" evidence="9">
    <location>
        <begin position="313"/>
        <end position="462"/>
    </location>
</feature>
<keyword evidence="4 8" id="KW-0732">Signal</keyword>
<dbReference type="EnsemblPlants" id="OMERI02G11180.1">
    <property type="protein sequence ID" value="OMERI02G11180.1"/>
    <property type="gene ID" value="OMERI02G11180"/>
</dbReference>
<keyword evidence="7" id="KW-1015">Disulfide bond</keyword>
<dbReference type="CDD" id="cd02243">
    <property type="entry name" value="cupin_11S_legumin_C"/>
    <property type="match status" value="1"/>
</dbReference>
<dbReference type="Gene3D" id="2.60.120.10">
    <property type="entry name" value="Jelly Rolls"/>
    <property type="match status" value="2"/>
</dbReference>
<evidence type="ECO:0000256" key="8">
    <source>
        <dbReference type="SAM" id="SignalP"/>
    </source>
</evidence>
<evidence type="ECO:0000256" key="7">
    <source>
        <dbReference type="ARBA" id="ARBA00023157"/>
    </source>
</evidence>
<evidence type="ECO:0000256" key="2">
    <source>
        <dbReference type="ARBA" id="ARBA00007178"/>
    </source>
</evidence>
<dbReference type="CDD" id="cd02242">
    <property type="entry name" value="cupin_11S_legumin_N"/>
    <property type="match status" value="1"/>
</dbReference>
<dbReference type="PRINTS" id="PR00439">
    <property type="entry name" value="11SGLOBULIN"/>
</dbReference>
<dbReference type="HOGENOM" id="CLU_026341_2_0_1"/>
<evidence type="ECO:0000256" key="6">
    <source>
        <dbReference type="ARBA" id="ARBA00023129"/>
    </source>
</evidence>
<dbReference type="PANTHER" id="PTHR31189:SF35">
    <property type="entry name" value="12S SEED STORAGE PROTEIN CRB"/>
    <property type="match status" value="1"/>
</dbReference>
<comment type="subunit">
    <text evidence="3">Hexamer; each subunit is composed of an acidic and a basic chain derived from a single precursor and linked by a disulfide bond.</text>
</comment>
<accession>A0A0E0CIF4</accession>
<dbReference type="InterPro" id="IPR014710">
    <property type="entry name" value="RmlC-like_jellyroll"/>
</dbReference>
<dbReference type="PANTHER" id="PTHR31189">
    <property type="entry name" value="OS03G0336100 PROTEIN-RELATED"/>
    <property type="match status" value="1"/>
</dbReference>
<feature type="chain" id="PRO_5002355785" description="Cupin type-1 domain-containing protein" evidence="8">
    <location>
        <begin position="25"/>
        <end position="500"/>
    </location>
</feature>
<dbReference type="eggNOG" id="ENOG502QU1J">
    <property type="taxonomic scope" value="Eukaryota"/>
</dbReference>
<dbReference type="Gramene" id="OMERI02G11180.1">
    <property type="protein sequence ID" value="OMERI02G11180.1"/>
    <property type="gene ID" value="OMERI02G11180"/>
</dbReference>
<comment type="function">
    <text evidence="1">Seed storage protein.</text>
</comment>